<keyword evidence="10 12" id="KW-0456">Lyase</keyword>
<organism evidence="14 15">
    <name type="scientific">Rossellomorea pakistanensis</name>
    <dbReference type="NCBI Taxonomy" id="992288"/>
    <lineage>
        <taxon>Bacteria</taxon>
        <taxon>Bacillati</taxon>
        <taxon>Bacillota</taxon>
        <taxon>Bacilli</taxon>
        <taxon>Bacillales</taxon>
        <taxon>Bacillaceae</taxon>
        <taxon>Rossellomorea</taxon>
    </lineage>
</organism>
<dbReference type="Gene3D" id="3.40.50.1100">
    <property type="match status" value="2"/>
</dbReference>
<keyword evidence="8" id="KW-0021">Allosteric enzyme</keyword>
<dbReference type="PANTHER" id="PTHR48078">
    <property type="entry name" value="THREONINE DEHYDRATASE, MITOCHONDRIAL-RELATED"/>
    <property type="match status" value="1"/>
</dbReference>
<dbReference type="Pfam" id="PF00291">
    <property type="entry name" value="PALP"/>
    <property type="match status" value="1"/>
</dbReference>
<dbReference type="EMBL" id="JAFBDZ010000006">
    <property type="protein sequence ID" value="MBM7587844.1"/>
    <property type="molecule type" value="Genomic_DNA"/>
</dbReference>
<evidence type="ECO:0000256" key="3">
    <source>
        <dbReference type="ARBA" id="ARBA00004958"/>
    </source>
</evidence>
<keyword evidence="15" id="KW-1185">Reference proteome</keyword>
<evidence type="ECO:0000259" key="13">
    <source>
        <dbReference type="Pfam" id="PF00291"/>
    </source>
</evidence>
<evidence type="ECO:0000256" key="12">
    <source>
        <dbReference type="RuleBase" id="RU363083"/>
    </source>
</evidence>
<evidence type="ECO:0000256" key="2">
    <source>
        <dbReference type="ARBA" id="ARBA00001933"/>
    </source>
</evidence>
<name>A0ABS2NJ08_9BACI</name>
<dbReference type="SUPFAM" id="SSF53686">
    <property type="entry name" value="Tryptophan synthase beta subunit-like PLP-dependent enzymes"/>
    <property type="match status" value="1"/>
</dbReference>
<dbReference type="InterPro" id="IPR000634">
    <property type="entry name" value="Ser/Thr_deHydtase_PyrdxlP-BS"/>
</dbReference>
<dbReference type="InterPro" id="IPR005789">
    <property type="entry name" value="Thr_deHydtase_catblc"/>
</dbReference>
<comment type="similarity">
    <text evidence="4 12">Belongs to the serine/threonine dehydratase family.</text>
</comment>
<dbReference type="InterPro" id="IPR036052">
    <property type="entry name" value="TrpB-like_PALP_sf"/>
</dbReference>
<reference evidence="14 15" key="1">
    <citation type="submission" date="2021-01" db="EMBL/GenBank/DDBJ databases">
        <title>Genomic Encyclopedia of Type Strains, Phase IV (KMG-IV): sequencing the most valuable type-strain genomes for metagenomic binning, comparative biology and taxonomic classification.</title>
        <authorList>
            <person name="Goeker M."/>
        </authorList>
    </citation>
    <scope>NUCLEOTIDE SEQUENCE [LARGE SCALE GENOMIC DNA]</scope>
    <source>
        <strain evidence="14 15">DSM 24834</strain>
    </source>
</reference>
<evidence type="ECO:0000256" key="6">
    <source>
        <dbReference type="ARBA" id="ARBA00012096"/>
    </source>
</evidence>
<proteinExistence type="inferred from homology"/>
<dbReference type="EC" id="4.3.1.19" evidence="6 12"/>
<evidence type="ECO:0000313" key="15">
    <source>
        <dbReference type="Proteomes" id="UP001646157"/>
    </source>
</evidence>
<dbReference type="PANTHER" id="PTHR48078:SF6">
    <property type="entry name" value="L-THREONINE DEHYDRATASE CATABOLIC TDCB"/>
    <property type="match status" value="1"/>
</dbReference>
<dbReference type="CDD" id="cd01562">
    <property type="entry name" value="Thr-dehyd"/>
    <property type="match status" value="1"/>
</dbReference>
<protein>
    <recommendedName>
        <fullName evidence="7 12">L-threonine dehydratase catabolic TdcB</fullName>
        <ecNumber evidence="6 12">4.3.1.19</ecNumber>
    </recommendedName>
    <alternativeName>
        <fullName evidence="12">Threonine deaminase</fullName>
    </alternativeName>
</protein>
<comment type="caution">
    <text evidence="14">The sequence shown here is derived from an EMBL/GenBank/DDBJ whole genome shotgun (WGS) entry which is preliminary data.</text>
</comment>
<evidence type="ECO:0000256" key="8">
    <source>
        <dbReference type="ARBA" id="ARBA00022533"/>
    </source>
</evidence>
<comment type="cofactor">
    <cofactor evidence="2 12">
        <name>pyridoxal 5'-phosphate</name>
        <dbReference type="ChEBI" id="CHEBI:597326"/>
    </cofactor>
</comment>
<accession>A0ABS2NJ08</accession>
<evidence type="ECO:0000256" key="10">
    <source>
        <dbReference type="ARBA" id="ARBA00023239"/>
    </source>
</evidence>
<evidence type="ECO:0000256" key="7">
    <source>
        <dbReference type="ARBA" id="ARBA00022248"/>
    </source>
</evidence>
<comment type="catalytic activity">
    <reaction evidence="1 12">
        <text>L-threonine = 2-oxobutanoate + NH4(+)</text>
        <dbReference type="Rhea" id="RHEA:22108"/>
        <dbReference type="ChEBI" id="CHEBI:16763"/>
        <dbReference type="ChEBI" id="CHEBI:28938"/>
        <dbReference type="ChEBI" id="CHEBI:57926"/>
        <dbReference type="EC" id="4.3.1.19"/>
    </reaction>
</comment>
<keyword evidence="9 12" id="KW-0663">Pyridoxal phosphate</keyword>
<dbReference type="InterPro" id="IPR001926">
    <property type="entry name" value="TrpB-like_PALP"/>
</dbReference>
<feature type="domain" description="Tryptophan synthase beta chain-like PALP" evidence="13">
    <location>
        <begin position="4"/>
        <end position="289"/>
    </location>
</feature>
<comment type="function">
    <text evidence="11 12">Catalyzes the anaerobic formation of alpha-ketobutyrate and ammonia from threonine in a two-step reaction. The first step involved a dehydration of threonine and a production of enamine intermediates (aminocrotonate), which tautomerizes to its imine form (iminobutyrate). Both intermediates are unstable and short-lived. The second step is the nonenzymatic hydrolysis of the enamine/imine intermediates to form 2-ketobutyrate and free ammonia. In the low water environment of the cell, the second step is accelerated by RidA.</text>
</comment>
<gene>
    <name evidence="14" type="ORF">JOC86_004419</name>
</gene>
<dbReference type="Proteomes" id="UP001646157">
    <property type="component" value="Unassembled WGS sequence"/>
</dbReference>
<dbReference type="NCBIfam" id="TIGR01127">
    <property type="entry name" value="ilvA_1Cterm"/>
    <property type="match status" value="1"/>
</dbReference>
<evidence type="ECO:0000256" key="4">
    <source>
        <dbReference type="ARBA" id="ARBA00010869"/>
    </source>
</evidence>
<evidence type="ECO:0000256" key="1">
    <source>
        <dbReference type="ARBA" id="ARBA00001274"/>
    </source>
</evidence>
<comment type="pathway">
    <text evidence="3 12">Amino-acid degradation; L-threonine degradation via propanoate pathway; propanoate from L-threonine: step 1/4.</text>
</comment>
<dbReference type="GO" id="GO:0004794">
    <property type="term" value="F:threonine deaminase activity"/>
    <property type="evidence" value="ECO:0007669"/>
    <property type="project" value="UniProtKB-EC"/>
</dbReference>
<keyword evidence="12" id="KW-0547">Nucleotide-binding</keyword>
<sequence length="314" mass="33622">MNSVHRTPLKQSATLNRVTGRQVFLKMENLQRTGSFKLRGALNKISSLTEEESSRGIVCASAGNHAQGVALGASQRGIPAKIFMPKRTPSAKVEATKEYGAEIILTGETYQESYKAAREDMLASGSTFVHAFDDPKVIAGQGTIALEMMQQCQDLEVIVVPVGGGGLIAGMATAIKAFNPSIKIIGVQSMGAPATYNQFTGKNSGSLSQVHSIADGILVKEPGKLTYPIIERLVDDMVTVNDEEIAYTIMFMLQREKTLVEGAGAAAVASILCNKLGWHGRKVGCVVSGGNVDLNKLSLYKELSKRIKLLQHIG</sequence>
<dbReference type="InterPro" id="IPR050147">
    <property type="entry name" value="Ser/Thr_Dehydratase"/>
</dbReference>
<evidence type="ECO:0000313" key="14">
    <source>
        <dbReference type="EMBL" id="MBM7587844.1"/>
    </source>
</evidence>
<dbReference type="PROSITE" id="PS00165">
    <property type="entry name" value="DEHYDRATASE_SER_THR"/>
    <property type="match status" value="1"/>
</dbReference>
<evidence type="ECO:0000256" key="9">
    <source>
        <dbReference type="ARBA" id="ARBA00022898"/>
    </source>
</evidence>
<evidence type="ECO:0000256" key="5">
    <source>
        <dbReference type="ARBA" id="ARBA00011447"/>
    </source>
</evidence>
<evidence type="ECO:0000256" key="11">
    <source>
        <dbReference type="ARBA" id="ARBA00025527"/>
    </source>
</evidence>
<comment type="subunit">
    <text evidence="5 12">In the native structure, TdcB is in a dimeric form, whereas in the TdcB-AMP complex, it exists in a tetrameric form (dimer of dimers).</text>
</comment>